<comment type="caution">
    <text evidence="2">The sequence shown here is derived from an EMBL/GenBank/DDBJ whole genome shotgun (WGS) entry which is preliminary data.</text>
</comment>
<name>A0ABW6UYT4_MICFU</name>
<feature type="transmembrane region" description="Helical" evidence="1">
    <location>
        <begin position="418"/>
        <end position="438"/>
    </location>
</feature>
<evidence type="ECO:0000256" key="1">
    <source>
        <dbReference type="SAM" id="Phobius"/>
    </source>
</evidence>
<keyword evidence="1" id="KW-0812">Transmembrane</keyword>
<feature type="transmembrane region" description="Helical" evidence="1">
    <location>
        <begin position="329"/>
        <end position="350"/>
    </location>
</feature>
<dbReference type="RefSeq" id="WP_387340442.1">
    <property type="nucleotide sequence ID" value="NZ_JBIAXI010000002.1"/>
</dbReference>
<keyword evidence="1" id="KW-1133">Transmembrane helix</keyword>
<keyword evidence="1" id="KW-0472">Membrane</keyword>
<reference evidence="2 3" key="1">
    <citation type="submission" date="2024-10" db="EMBL/GenBank/DDBJ databases">
        <title>The Natural Products Discovery Center: Release of the First 8490 Sequenced Strains for Exploring Actinobacteria Biosynthetic Diversity.</title>
        <authorList>
            <person name="Kalkreuter E."/>
            <person name="Kautsar S.A."/>
            <person name="Yang D."/>
            <person name="Bader C.D."/>
            <person name="Teijaro C.N."/>
            <person name="Fluegel L."/>
            <person name="Davis C.M."/>
            <person name="Simpson J.R."/>
            <person name="Lauterbach L."/>
            <person name="Steele A.D."/>
            <person name="Gui C."/>
            <person name="Meng S."/>
            <person name="Li G."/>
            <person name="Viehrig K."/>
            <person name="Ye F."/>
            <person name="Su P."/>
            <person name="Kiefer A.F."/>
            <person name="Nichols A."/>
            <person name="Cepeda A.J."/>
            <person name="Yan W."/>
            <person name="Fan B."/>
            <person name="Jiang Y."/>
            <person name="Adhikari A."/>
            <person name="Zheng C.-J."/>
            <person name="Schuster L."/>
            <person name="Cowan T.M."/>
            <person name="Smanski M.J."/>
            <person name="Chevrette M.G."/>
            <person name="De Carvalho L.P.S."/>
            <person name="Shen B."/>
        </authorList>
    </citation>
    <scope>NUCLEOTIDE SEQUENCE [LARGE SCALE GENOMIC DNA]</scope>
    <source>
        <strain evidence="2 3">NPDC001281</strain>
    </source>
</reference>
<dbReference type="EMBL" id="JBIAXI010000002">
    <property type="protein sequence ID" value="MFF4771876.1"/>
    <property type="molecule type" value="Genomic_DNA"/>
</dbReference>
<evidence type="ECO:0000313" key="2">
    <source>
        <dbReference type="EMBL" id="MFF4771876.1"/>
    </source>
</evidence>
<dbReference type="SUPFAM" id="SSF50939">
    <property type="entry name" value="Sialidases"/>
    <property type="match status" value="1"/>
</dbReference>
<gene>
    <name evidence="2" type="ORF">ACFY05_03355</name>
</gene>
<evidence type="ECO:0000313" key="3">
    <source>
        <dbReference type="Proteomes" id="UP001602119"/>
    </source>
</evidence>
<proteinExistence type="predicted"/>
<dbReference type="Proteomes" id="UP001602119">
    <property type="component" value="Unassembled WGS sequence"/>
</dbReference>
<keyword evidence="3" id="KW-1185">Reference proteome</keyword>
<feature type="transmembrane region" description="Helical" evidence="1">
    <location>
        <begin position="357"/>
        <end position="377"/>
    </location>
</feature>
<feature type="transmembrane region" description="Helical" evidence="1">
    <location>
        <begin position="383"/>
        <end position="406"/>
    </location>
</feature>
<evidence type="ECO:0008006" key="4">
    <source>
        <dbReference type="Google" id="ProtNLM"/>
    </source>
</evidence>
<accession>A0ABW6UYT4</accession>
<feature type="transmembrane region" description="Helical" evidence="1">
    <location>
        <begin position="444"/>
        <end position="464"/>
    </location>
</feature>
<sequence>MTTRSSDHTLAWLGHPVTVLALAVLLLNDHVLKGLWPGPVTGKLSDVAGLVVAPPLAALLLRCPAPAAIALTGTLFTLVKATAAGAEAASWLWSLLIPSRVVADPTDLIALPALGLAWLAWRRAARRPPVRLPRAVLVVPVAVFAVTATSAAPPAPSAVSVAVSGTAVVVDVTEVQARASTDGGATWHPWTENRTYAPQSSACVPGEQAHCYRIRTGLLGVEETADGGSTWSTSWAVSSGRRHWLDRTYRNSDPQRLPTDLAASRALAVQAVPGGAGAHIVVVANGPDGVAVRDASGLWRRLGFAADGGFSARDAAPLIDPGEQIYDELWIAVLIAVTVLLVGLAGDGFLERARAAFGIAGLLLWIGLLLFVGAPVLEWPFGLVAWLAGYLLVLAGGVGVLVVWAVHQKHTERAGGRSALVALVTFAGVYLPFLGWSAGLPDTYGTAVLLAVILGAAAPGWLIARRILQKGEGPAGRISTTATPE</sequence>
<protein>
    <recommendedName>
        <fullName evidence="4">MFS transporter</fullName>
    </recommendedName>
</protein>
<organism evidence="2 3">
    <name type="scientific">Microtetraspora fusca</name>
    <dbReference type="NCBI Taxonomy" id="1997"/>
    <lineage>
        <taxon>Bacteria</taxon>
        <taxon>Bacillati</taxon>
        <taxon>Actinomycetota</taxon>
        <taxon>Actinomycetes</taxon>
        <taxon>Streptosporangiales</taxon>
        <taxon>Streptosporangiaceae</taxon>
        <taxon>Microtetraspora</taxon>
    </lineage>
</organism>
<dbReference type="InterPro" id="IPR036278">
    <property type="entry name" value="Sialidase_sf"/>
</dbReference>